<gene>
    <name evidence="1" type="ORF">CI610_03376</name>
</gene>
<protein>
    <submittedName>
        <fullName evidence="1">Uncharacterized protein</fullName>
    </submittedName>
</protein>
<evidence type="ECO:0000313" key="1">
    <source>
        <dbReference type="EMBL" id="PJE77693.1"/>
    </source>
</evidence>
<sequence>MTVIIFPGGGENHYFPLRGIALGLNDYALFFDADHMYISRCSWVLKAFEGAEVPAVLCKGLKNYYK</sequence>
<proteinExistence type="predicted"/>
<name>A0A2H9T386_9ZZZZ</name>
<dbReference type="AlphaFoldDB" id="A0A2H9T386"/>
<organism evidence="1">
    <name type="scientific">invertebrate metagenome</name>
    <dbReference type="NCBI Taxonomy" id="1711999"/>
    <lineage>
        <taxon>unclassified sequences</taxon>
        <taxon>metagenomes</taxon>
        <taxon>organismal metagenomes</taxon>
    </lineage>
</organism>
<dbReference type="EMBL" id="NSIT01000426">
    <property type="protein sequence ID" value="PJE77693.1"/>
    <property type="molecule type" value="Genomic_DNA"/>
</dbReference>
<reference evidence="1" key="1">
    <citation type="journal article" date="2017" name="Appl. Environ. Microbiol.">
        <title>Molecular characterization of an Endozoicomonas-like organism causing infection in king scallop Pecten maximus L.</title>
        <authorList>
            <person name="Cano I."/>
            <person name="van Aerle R."/>
            <person name="Ross S."/>
            <person name="Verner-Jeffreys D.W."/>
            <person name="Paley R.K."/>
            <person name="Rimmer G."/>
            <person name="Ryder D."/>
            <person name="Hooper P."/>
            <person name="Stone D."/>
            <person name="Feist S.W."/>
        </authorList>
    </citation>
    <scope>NUCLEOTIDE SEQUENCE</scope>
</reference>
<comment type="caution">
    <text evidence="1">The sequence shown here is derived from an EMBL/GenBank/DDBJ whole genome shotgun (WGS) entry which is preliminary data.</text>
</comment>
<accession>A0A2H9T386</accession>